<keyword evidence="1" id="KW-1185">Reference proteome</keyword>
<proteinExistence type="predicted"/>
<evidence type="ECO:0000313" key="1">
    <source>
        <dbReference type="Proteomes" id="UP000887565"/>
    </source>
</evidence>
<name>A0A915HXK7_ROMCU</name>
<reference evidence="2" key="1">
    <citation type="submission" date="2022-11" db="UniProtKB">
        <authorList>
            <consortium name="WormBaseParasite"/>
        </authorList>
    </citation>
    <scope>IDENTIFICATION</scope>
</reference>
<evidence type="ECO:0000313" key="2">
    <source>
        <dbReference type="WBParaSite" id="nRc.2.0.1.t06619-RA"/>
    </source>
</evidence>
<dbReference type="AlphaFoldDB" id="A0A915HXK7"/>
<dbReference type="Proteomes" id="UP000887565">
    <property type="component" value="Unplaced"/>
</dbReference>
<protein>
    <submittedName>
        <fullName evidence="2">Uncharacterized protein</fullName>
    </submittedName>
</protein>
<sequence length="82" mass="8785">MPASMELNCILSHLHPMTIGDSLISDIQLDNSVRISIPSSGLDMVSKVAEVVSNMPRKGVILKVGSNDQALKDGGSRHWGKT</sequence>
<accession>A0A915HXK7</accession>
<dbReference type="WBParaSite" id="nRc.2.0.1.t06619-RA">
    <property type="protein sequence ID" value="nRc.2.0.1.t06619-RA"/>
    <property type="gene ID" value="nRc.2.0.1.g06619"/>
</dbReference>
<organism evidence="1 2">
    <name type="scientific">Romanomermis culicivorax</name>
    <name type="common">Nematode worm</name>
    <dbReference type="NCBI Taxonomy" id="13658"/>
    <lineage>
        <taxon>Eukaryota</taxon>
        <taxon>Metazoa</taxon>
        <taxon>Ecdysozoa</taxon>
        <taxon>Nematoda</taxon>
        <taxon>Enoplea</taxon>
        <taxon>Dorylaimia</taxon>
        <taxon>Mermithida</taxon>
        <taxon>Mermithoidea</taxon>
        <taxon>Mermithidae</taxon>
        <taxon>Romanomermis</taxon>
    </lineage>
</organism>